<feature type="transmembrane region" description="Helical" evidence="1">
    <location>
        <begin position="77"/>
        <end position="96"/>
    </location>
</feature>
<organism evidence="3 4">
    <name type="scientific">Actinoallomurus iriomotensis</name>
    <dbReference type="NCBI Taxonomy" id="478107"/>
    <lineage>
        <taxon>Bacteria</taxon>
        <taxon>Bacillati</taxon>
        <taxon>Actinomycetota</taxon>
        <taxon>Actinomycetes</taxon>
        <taxon>Streptosporangiales</taxon>
        <taxon>Thermomonosporaceae</taxon>
        <taxon>Actinoallomurus</taxon>
    </lineage>
</organism>
<evidence type="ECO:0000259" key="2">
    <source>
        <dbReference type="Pfam" id="PF08044"/>
    </source>
</evidence>
<keyword evidence="4" id="KW-1185">Reference proteome</keyword>
<dbReference type="PANTHER" id="PTHR40763:SF4">
    <property type="entry name" value="DUF1707 DOMAIN-CONTAINING PROTEIN"/>
    <property type="match status" value="1"/>
</dbReference>
<keyword evidence="1" id="KW-1133">Transmembrane helix</keyword>
<dbReference type="PANTHER" id="PTHR40763">
    <property type="entry name" value="MEMBRANE PROTEIN-RELATED"/>
    <property type="match status" value="1"/>
</dbReference>
<gene>
    <name evidence="3" type="ORF">Airi02_018020</name>
</gene>
<dbReference type="Pfam" id="PF08044">
    <property type="entry name" value="DUF1707"/>
    <property type="match status" value="1"/>
</dbReference>
<reference evidence="3" key="1">
    <citation type="submission" date="2023-03" db="EMBL/GenBank/DDBJ databases">
        <title>Actinoallomurus iriomotensis NBRC 103684.</title>
        <authorList>
            <person name="Ichikawa N."/>
            <person name="Sato H."/>
            <person name="Tonouchi N."/>
        </authorList>
    </citation>
    <scope>NUCLEOTIDE SEQUENCE</scope>
    <source>
        <strain evidence="3">NBRC 103684</strain>
    </source>
</reference>
<dbReference type="Proteomes" id="UP001165074">
    <property type="component" value="Unassembled WGS sequence"/>
</dbReference>
<name>A0A9W6VSY4_9ACTN</name>
<dbReference type="EMBL" id="BSTK01000002">
    <property type="protein sequence ID" value="GLY83873.1"/>
    <property type="molecule type" value="Genomic_DNA"/>
</dbReference>
<proteinExistence type="predicted"/>
<keyword evidence="1" id="KW-0472">Membrane</keyword>
<sequence>MEDMNDALRAADRDRDEVLDLLREHYAQGRLTMEEFDERSTAATSARTLGDLRALTADLPVAAAPREPAWSAARMRWIGLAGVAALATVVLAGVAVAGHFKFAFPVWLIVLVAVRRAHGGRRIPRTRRAR</sequence>
<comment type="caution">
    <text evidence="3">The sequence shown here is derived from an EMBL/GenBank/DDBJ whole genome shotgun (WGS) entry which is preliminary data.</text>
</comment>
<accession>A0A9W6VSY4</accession>
<feature type="transmembrane region" description="Helical" evidence="1">
    <location>
        <begin position="102"/>
        <end position="118"/>
    </location>
</feature>
<protein>
    <recommendedName>
        <fullName evidence="2">DUF1707 domain-containing protein</fullName>
    </recommendedName>
</protein>
<keyword evidence="1" id="KW-0812">Transmembrane</keyword>
<evidence type="ECO:0000313" key="4">
    <source>
        <dbReference type="Proteomes" id="UP001165074"/>
    </source>
</evidence>
<evidence type="ECO:0000256" key="1">
    <source>
        <dbReference type="SAM" id="Phobius"/>
    </source>
</evidence>
<evidence type="ECO:0000313" key="3">
    <source>
        <dbReference type="EMBL" id="GLY83873.1"/>
    </source>
</evidence>
<dbReference type="InterPro" id="IPR012551">
    <property type="entry name" value="DUF1707_SHOCT-like"/>
</dbReference>
<feature type="domain" description="DUF1707" evidence="2">
    <location>
        <begin position="8"/>
        <end position="60"/>
    </location>
</feature>
<dbReference type="AlphaFoldDB" id="A0A9W6VSY4"/>